<gene>
    <name evidence="20" type="primary">csg</name>
    <name evidence="20" type="ORF">EAF64_20555</name>
</gene>
<evidence type="ECO:0000256" key="12">
    <source>
        <dbReference type="ARBA" id="ARBA00022989"/>
    </source>
</evidence>
<feature type="region of interest" description="Disordered" evidence="17">
    <location>
        <begin position="897"/>
        <end position="958"/>
    </location>
</feature>
<feature type="compositionally biased region" description="Polar residues" evidence="17">
    <location>
        <begin position="248"/>
        <end position="264"/>
    </location>
</feature>
<keyword evidence="13 18" id="KW-0472">Membrane</keyword>
<dbReference type="InterPro" id="IPR026452">
    <property type="entry name" value="Surf_glycop_sig_pep"/>
</dbReference>
<sequence>MTNTRDKIRSLFLTALMVFSVFAGSIVFAGSAAAANASVDTPLNPNSVGENQDVQHSITFTVGDLGGDTETDTVSVTLPDSPDSTFASLDSLTGNGNDISGQATVTNNGKTLEVTVPESVTNGEGSAADVQIAATFTVSHPAVNEQNAPLSGQVGLEVIDTSGGNVDTNVATLEVTDRAGAGDRGDEGAYDIASSTGDIGPGATIFQGEEDITLVAADGTEINPTNFERTAGSSEGETLSVPVPEDQPTGSYNTESDGSGTSLTVDTPRIQTLEVTNQNGDDIAGGAVNVDDATELTVDAEYNFEQAEPLNVEIEDSDGLEVTDEILANPGQEPVITNNGEVTLDLAEDNLDNEEYTVTVEGDEDLDFGEATQSVTFDVTTGEEATIEAQADSVTRGENVQFEISNSAEGETHLVAIEGGDVTGDTSSVFRNVGDTLDTGQSNDGQAVALVEIDDGVGVGSISTGELDTTDVDVTVYEASVADAGDDLSTIDVDTANDIDDDTIEVNEGSVTLDNPQGTYVVGSEVNVNGSTAPGIEEVALYARDEGDFERLLTINVDGDDTFEEEDVVLSDDGEVDTNVLSIPGSYRIAAVDAGDEDVDTDDDGTPDATLTSSEVSSAVGTQESLRVTDTGLTVDYVSVINGQVATEDAATGLTINGTAAGQDSVSVSFYGPRGTYDRTTISVDSNGEFDSESVQVGNNAPGELNYAGNGYTGPSGEVTDTSLSQGNVVMTVFSNGRDNQGGDGEFPRGGFSQFTEGLNAQSLTQQQVIDTVASETTEDTGSDDISQAFQFRFTEGRVSVDSVMGEAGEMFTVETNDTMTVSGVTNRQPDDNTITVEVIEGPSASALDIESTEEWGTDGQWSVVIPTEGVEPGNYTVEASVGGNSDIRSFQVTGDQLQEPTPEPTPNETATEPEPEPEPTDTTEEPMDTTEEPVETTEAPAGTDEPAETTTSGDGPGFTAALALVALVAAALLAVRRRD</sequence>
<keyword evidence="15" id="KW-0961">Cell wall biogenesis/degradation</keyword>
<evidence type="ECO:0000256" key="3">
    <source>
        <dbReference type="ARBA" id="ARBA00004237"/>
    </source>
</evidence>
<organism evidence="20 21">
    <name type="scientific">Halorientalis pallida</name>
    <dbReference type="NCBI Taxonomy" id="2479928"/>
    <lineage>
        <taxon>Archaea</taxon>
        <taxon>Methanobacteriati</taxon>
        <taxon>Methanobacteriota</taxon>
        <taxon>Stenosarchaea group</taxon>
        <taxon>Halobacteria</taxon>
        <taxon>Halobacteriales</taxon>
        <taxon>Haloarculaceae</taxon>
        <taxon>Halorientalis</taxon>
    </lineage>
</organism>
<feature type="region of interest" description="Disordered" evidence="17">
    <location>
        <begin position="594"/>
        <end position="622"/>
    </location>
</feature>
<dbReference type="InterPro" id="IPR026371">
    <property type="entry name" value="PGF_CTERM"/>
</dbReference>
<comment type="caution">
    <text evidence="20">The sequence shown here is derived from an EMBL/GenBank/DDBJ whole genome shotgun (WGS) entry which is preliminary data.</text>
</comment>
<dbReference type="InterPro" id="IPR026458">
    <property type="entry name" value="Csg_halobact"/>
</dbReference>
<keyword evidence="21" id="KW-1185">Reference proteome</keyword>
<keyword evidence="11" id="KW-0732">Signal</keyword>
<evidence type="ECO:0000256" key="15">
    <source>
        <dbReference type="ARBA" id="ARBA00023316"/>
    </source>
</evidence>
<evidence type="ECO:0000313" key="21">
    <source>
        <dbReference type="Proteomes" id="UP000289691"/>
    </source>
</evidence>
<dbReference type="EMBL" id="RDFA01000013">
    <property type="protein sequence ID" value="RXK46165.1"/>
    <property type="molecule type" value="Genomic_DNA"/>
</dbReference>
<feature type="domain" description="PGF-CTERM archaeal protein-sorting signal" evidence="19">
    <location>
        <begin position="957"/>
        <end position="978"/>
    </location>
</feature>
<evidence type="ECO:0000256" key="2">
    <source>
        <dbReference type="ARBA" id="ARBA00004236"/>
    </source>
</evidence>
<evidence type="ECO:0000256" key="10">
    <source>
        <dbReference type="ARBA" id="ARBA00022692"/>
    </source>
</evidence>
<evidence type="ECO:0000256" key="4">
    <source>
        <dbReference type="ARBA" id="ARBA00009327"/>
    </source>
</evidence>
<reference evidence="20 21" key="1">
    <citation type="submission" date="2019-01" db="EMBL/GenBank/DDBJ databases">
        <title>Halorientalis sp. F13-25 a new haloarchaeum isolated from hypersaline water.</title>
        <authorList>
            <person name="Ana D.-V."/>
            <person name="Cristina S.-P."/>
            <person name="Antonio V."/>
        </authorList>
    </citation>
    <scope>NUCLEOTIDE SEQUENCE [LARGE SCALE GENOMIC DNA]</scope>
    <source>
        <strain evidence="20 21">F13-25</strain>
    </source>
</reference>
<keyword evidence="8" id="KW-0964">Secreted</keyword>
<keyword evidence="7" id="KW-0134">Cell wall</keyword>
<dbReference type="RefSeq" id="WP_129070850.1">
    <property type="nucleotide sequence ID" value="NZ_RDFA01000013.1"/>
</dbReference>
<evidence type="ECO:0000256" key="17">
    <source>
        <dbReference type="SAM" id="MobiDB-lite"/>
    </source>
</evidence>
<evidence type="ECO:0000256" key="16">
    <source>
        <dbReference type="ARBA" id="ARBA00032079"/>
    </source>
</evidence>
<keyword evidence="6" id="KW-1003">Cell membrane</keyword>
<dbReference type="NCBIfam" id="TIGR04207">
    <property type="entry name" value="halo_sig_pep"/>
    <property type="match status" value="1"/>
</dbReference>
<feature type="region of interest" description="Disordered" evidence="17">
    <location>
        <begin position="224"/>
        <end position="264"/>
    </location>
</feature>
<comment type="subcellular location">
    <subcellularLocation>
        <location evidence="2">Cell membrane</location>
    </subcellularLocation>
    <subcellularLocation>
        <location evidence="3">Secreted</location>
        <location evidence="3">Cell wall</location>
        <location evidence="3">S-layer</location>
    </subcellularLocation>
</comment>
<feature type="compositionally biased region" description="Acidic residues" evidence="17">
    <location>
        <begin position="912"/>
        <end position="936"/>
    </location>
</feature>
<keyword evidence="10 18" id="KW-0812">Transmembrane</keyword>
<evidence type="ECO:0000256" key="18">
    <source>
        <dbReference type="SAM" id="Phobius"/>
    </source>
</evidence>
<keyword evidence="12 18" id="KW-1133">Transmembrane helix</keyword>
<evidence type="ECO:0000256" key="11">
    <source>
        <dbReference type="ARBA" id="ARBA00022729"/>
    </source>
</evidence>
<dbReference type="NCBIfam" id="TIGR04216">
    <property type="entry name" value="halo_surf_glyco"/>
    <property type="match status" value="1"/>
</dbReference>
<evidence type="ECO:0000256" key="14">
    <source>
        <dbReference type="ARBA" id="ARBA00023180"/>
    </source>
</evidence>
<dbReference type="GO" id="GO:0071555">
    <property type="term" value="P:cell wall organization"/>
    <property type="evidence" value="ECO:0007669"/>
    <property type="project" value="UniProtKB-KW"/>
</dbReference>
<feature type="transmembrane region" description="Helical" evidence="18">
    <location>
        <begin position="958"/>
        <end position="976"/>
    </location>
</feature>
<keyword evidence="9" id="KW-0701">S-layer</keyword>
<evidence type="ECO:0000256" key="1">
    <source>
        <dbReference type="ARBA" id="ARBA00003466"/>
    </source>
</evidence>
<evidence type="ECO:0000256" key="6">
    <source>
        <dbReference type="ARBA" id="ARBA00022475"/>
    </source>
</evidence>
<name>A0A498KZ20_9EURY</name>
<dbReference type="GO" id="GO:0030115">
    <property type="term" value="C:S-layer"/>
    <property type="evidence" value="ECO:0007669"/>
    <property type="project" value="UniProtKB-SubCell"/>
</dbReference>
<proteinExistence type="inferred from homology"/>
<evidence type="ECO:0000256" key="13">
    <source>
        <dbReference type="ARBA" id="ARBA00023136"/>
    </source>
</evidence>
<evidence type="ECO:0000256" key="9">
    <source>
        <dbReference type="ARBA" id="ARBA00022601"/>
    </source>
</evidence>
<dbReference type="Pfam" id="PF18204">
    <property type="entry name" value="PGF-CTERM"/>
    <property type="match status" value="1"/>
</dbReference>
<keyword evidence="14" id="KW-0325">Glycoprotein</keyword>
<evidence type="ECO:0000256" key="7">
    <source>
        <dbReference type="ARBA" id="ARBA00022512"/>
    </source>
</evidence>
<evidence type="ECO:0000259" key="19">
    <source>
        <dbReference type="Pfam" id="PF18204"/>
    </source>
</evidence>
<feature type="compositionally biased region" description="Polar residues" evidence="17">
    <location>
        <begin position="224"/>
        <end position="237"/>
    </location>
</feature>
<dbReference type="GO" id="GO:0005886">
    <property type="term" value="C:plasma membrane"/>
    <property type="evidence" value="ECO:0007669"/>
    <property type="project" value="UniProtKB-SubCell"/>
</dbReference>
<accession>A0A498KZ20</accession>
<feature type="compositionally biased region" description="Acidic residues" evidence="17">
    <location>
        <begin position="594"/>
        <end position="606"/>
    </location>
</feature>
<feature type="compositionally biased region" description="Polar residues" evidence="17">
    <location>
        <begin position="613"/>
        <end position="622"/>
    </location>
</feature>
<dbReference type="Proteomes" id="UP000289691">
    <property type="component" value="Unassembled WGS sequence"/>
</dbReference>
<evidence type="ECO:0000256" key="5">
    <source>
        <dbReference type="ARBA" id="ARBA00017560"/>
    </source>
</evidence>
<evidence type="ECO:0000313" key="20">
    <source>
        <dbReference type="EMBL" id="RXK46165.1"/>
    </source>
</evidence>
<comment type="function">
    <text evidence="1">S-layer protein. The S-layer is a paracrystalline mono-layered assembly of proteins which coat the surface of the cell.</text>
</comment>
<dbReference type="NCBIfam" id="TIGR04126">
    <property type="entry name" value="PGF_CTERM"/>
    <property type="match status" value="1"/>
</dbReference>
<comment type="similarity">
    <text evidence="4">Belongs to the halobacterial S-layer protein family.</text>
</comment>
<dbReference type="AlphaFoldDB" id="A0A498KZ20"/>
<evidence type="ECO:0000256" key="8">
    <source>
        <dbReference type="ARBA" id="ARBA00022525"/>
    </source>
</evidence>
<protein>
    <recommendedName>
        <fullName evidence="5">Cell surface glycoprotein</fullName>
    </recommendedName>
    <alternativeName>
        <fullName evidence="16">S-layer glycoprotein</fullName>
    </alternativeName>
</protein>